<dbReference type="EMBL" id="BEZZ01125718">
    <property type="protein sequence ID" value="GCC44143.1"/>
    <property type="molecule type" value="Genomic_DNA"/>
</dbReference>
<evidence type="ECO:0000256" key="6">
    <source>
        <dbReference type="ARBA" id="ARBA00022692"/>
    </source>
</evidence>
<organism evidence="11 12">
    <name type="scientific">Chiloscyllium punctatum</name>
    <name type="common">Brownbanded bambooshark</name>
    <name type="synonym">Hemiscyllium punctatum</name>
    <dbReference type="NCBI Taxonomy" id="137246"/>
    <lineage>
        <taxon>Eukaryota</taxon>
        <taxon>Metazoa</taxon>
        <taxon>Chordata</taxon>
        <taxon>Craniata</taxon>
        <taxon>Vertebrata</taxon>
        <taxon>Chondrichthyes</taxon>
        <taxon>Elasmobranchii</taxon>
        <taxon>Galeomorphii</taxon>
        <taxon>Galeoidea</taxon>
        <taxon>Orectolobiformes</taxon>
        <taxon>Hemiscylliidae</taxon>
        <taxon>Chiloscyllium</taxon>
    </lineage>
</organism>
<keyword evidence="9 10" id="KW-0472">Membrane</keyword>
<evidence type="ECO:0000256" key="2">
    <source>
        <dbReference type="ARBA" id="ARBA00004651"/>
    </source>
</evidence>
<evidence type="ECO:0000256" key="8">
    <source>
        <dbReference type="ARBA" id="ARBA00022989"/>
    </source>
</evidence>
<feature type="transmembrane region" description="Helical" evidence="10">
    <location>
        <begin position="12"/>
        <end position="32"/>
    </location>
</feature>
<reference evidence="11 12" key="1">
    <citation type="journal article" date="2018" name="Nat. Ecol. Evol.">
        <title>Shark genomes provide insights into elasmobranch evolution and the origin of vertebrates.</title>
        <authorList>
            <person name="Hara Y"/>
            <person name="Yamaguchi K"/>
            <person name="Onimaru K"/>
            <person name="Kadota M"/>
            <person name="Koyanagi M"/>
            <person name="Keeley SD"/>
            <person name="Tatsumi K"/>
            <person name="Tanaka K"/>
            <person name="Motone F"/>
            <person name="Kageyama Y"/>
            <person name="Nozu R"/>
            <person name="Adachi N"/>
            <person name="Nishimura O"/>
            <person name="Nakagawa R"/>
            <person name="Tanegashima C"/>
            <person name="Kiyatake I"/>
            <person name="Matsumoto R"/>
            <person name="Murakumo K"/>
            <person name="Nishida K"/>
            <person name="Terakita A"/>
            <person name="Kuratani S"/>
            <person name="Sato K"/>
            <person name="Hyodo S Kuraku.S."/>
        </authorList>
    </citation>
    <scope>NUCLEOTIDE SEQUENCE [LARGE SCALE GENOMIC DNA]</scope>
</reference>
<evidence type="ECO:0000256" key="3">
    <source>
        <dbReference type="ARBA" id="ARBA00008295"/>
    </source>
</evidence>
<keyword evidence="7" id="KW-0965">Cell junction</keyword>
<protein>
    <recommendedName>
        <fullName evidence="13">Claudin</fullName>
    </recommendedName>
</protein>
<keyword evidence="12" id="KW-1185">Reference proteome</keyword>
<keyword evidence="4" id="KW-0796">Tight junction</keyword>
<dbReference type="STRING" id="137246.A0A401TNE4"/>
<dbReference type="OrthoDB" id="10514691at2759"/>
<evidence type="ECO:0000256" key="4">
    <source>
        <dbReference type="ARBA" id="ARBA00022427"/>
    </source>
</evidence>
<accession>A0A401TNE4</accession>
<sequence length="215" mass="22015">MERTVMRGLGFGLVLLGLVGTIVSCALPLWLLSLPPGPANSTLGGPSRQVWEGLWVCCWERPPEAGSRCEAYPSPWSLPLAVQAARALTLIAAALGLLGALAGAASALVCAPLLRDPVHQGDAGVCGGFLALAAGTLELLAVGWVVHSARRDRGDPLVALDAQREAGPASHLALAAGAALALGGILLCLAWPKQSDRYPPKLQSAASTAEKPARA</sequence>
<dbReference type="AlphaFoldDB" id="A0A401TNE4"/>
<dbReference type="PANTHER" id="PTHR12002">
    <property type="entry name" value="CLAUDIN"/>
    <property type="match status" value="1"/>
</dbReference>
<dbReference type="PROSITE" id="PS51257">
    <property type="entry name" value="PROKAR_LIPOPROTEIN"/>
    <property type="match status" value="1"/>
</dbReference>
<dbReference type="GO" id="GO:0005886">
    <property type="term" value="C:plasma membrane"/>
    <property type="evidence" value="ECO:0007669"/>
    <property type="project" value="UniProtKB-SubCell"/>
</dbReference>
<evidence type="ECO:0008006" key="13">
    <source>
        <dbReference type="Google" id="ProtNLM"/>
    </source>
</evidence>
<name>A0A401TNE4_CHIPU</name>
<evidence type="ECO:0000256" key="9">
    <source>
        <dbReference type="ARBA" id="ARBA00023136"/>
    </source>
</evidence>
<dbReference type="GO" id="GO:0005923">
    <property type="term" value="C:bicellular tight junction"/>
    <property type="evidence" value="ECO:0007669"/>
    <property type="project" value="UniProtKB-SubCell"/>
</dbReference>
<dbReference type="GO" id="GO:0005198">
    <property type="term" value="F:structural molecule activity"/>
    <property type="evidence" value="ECO:0007669"/>
    <property type="project" value="InterPro"/>
</dbReference>
<comment type="caution">
    <text evidence="11">The sequence shown here is derived from an EMBL/GenBank/DDBJ whole genome shotgun (WGS) entry which is preliminary data.</text>
</comment>
<evidence type="ECO:0000256" key="1">
    <source>
        <dbReference type="ARBA" id="ARBA00004435"/>
    </source>
</evidence>
<evidence type="ECO:0000313" key="12">
    <source>
        <dbReference type="Proteomes" id="UP000287033"/>
    </source>
</evidence>
<feature type="transmembrane region" description="Helical" evidence="10">
    <location>
        <begin position="126"/>
        <end position="149"/>
    </location>
</feature>
<evidence type="ECO:0000313" key="11">
    <source>
        <dbReference type="EMBL" id="GCC44143.1"/>
    </source>
</evidence>
<feature type="transmembrane region" description="Helical" evidence="10">
    <location>
        <begin position="169"/>
        <end position="191"/>
    </location>
</feature>
<dbReference type="Gene3D" id="1.20.140.150">
    <property type="match status" value="1"/>
</dbReference>
<dbReference type="Proteomes" id="UP000287033">
    <property type="component" value="Unassembled WGS sequence"/>
</dbReference>
<evidence type="ECO:0000256" key="7">
    <source>
        <dbReference type="ARBA" id="ARBA00022949"/>
    </source>
</evidence>
<comment type="subcellular location">
    <subcellularLocation>
        <location evidence="1">Cell junction</location>
        <location evidence="1">Tight junction</location>
    </subcellularLocation>
    <subcellularLocation>
        <location evidence="2">Cell membrane</location>
        <topology evidence="2">Multi-pass membrane protein</topology>
    </subcellularLocation>
</comment>
<keyword evidence="8 10" id="KW-1133">Transmembrane helix</keyword>
<evidence type="ECO:0000256" key="10">
    <source>
        <dbReference type="SAM" id="Phobius"/>
    </source>
</evidence>
<comment type="similarity">
    <text evidence="3">Belongs to the claudin family.</text>
</comment>
<keyword evidence="6 10" id="KW-0812">Transmembrane</keyword>
<dbReference type="PRINTS" id="PR01077">
    <property type="entry name" value="CLAUDIN"/>
</dbReference>
<gene>
    <name evidence="11" type="ORF">chiPu_0028203</name>
</gene>
<feature type="transmembrane region" description="Helical" evidence="10">
    <location>
        <begin position="87"/>
        <end position="114"/>
    </location>
</feature>
<keyword evidence="5" id="KW-1003">Cell membrane</keyword>
<evidence type="ECO:0000256" key="5">
    <source>
        <dbReference type="ARBA" id="ARBA00022475"/>
    </source>
</evidence>
<proteinExistence type="inferred from homology"/>
<dbReference type="InterPro" id="IPR006187">
    <property type="entry name" value="Claudin"/>
</dbReference>
<dbReference type="OMA" id="WSTHAIR"/>